<evidence type="ECO:0000256" key="2">
    <source>
        <dbReference type="ARBA" id="ARBA00022679"/>
    </source>
</evidence>
<dbReference type="Pfam" id="PF00294">
    <property type="entry name" value="PfkB"/>
    <property type="match status" value="1"/>
</dbReference>
<dbReference type="SUPFAM" id="SSF53613">
    <property type="entry name" value="Ribokinase-like"/>
    <property type="match status" value="1"/>
</dbReference>
<sequence length="316" mass="33723">MVKRPVVTLTLNPALDLTVQLGELVPGEVNLARQGNLRPAGKGINVAMVLRDLQEQVAVTGILGQDNSDAFEHLFAQLQLDNHFLLEQGATRINVKLSEQQGRVTDINLPGITVSEAVWQTLQQRLLALCEQADVFVLSGSLPRGLAADSYGQIIGLLRQHGKTILVDTSGQALHAAVAAVPDLIKPNVEELEQWTGTALPDAEAQELAVRKLLALGIRHVVLSDGERGVRWYSRDGAWQALPPRVSVVSTVGAGDSLVAGLTYGLLNQLAVADTLQLATAVAALAVSQIGVGIPDTERLNQLKQQVSVMPLAFSC</sequence>
<dbReference type="Gene3D" id="3.40.1190.20">
    <property type="match status" value="1"/>
</dbReference>
<accession>A0A2S5KRH4</accession>
<dbReference type="GO" id="GO:0044281">
    <property type="term" value="P:small molecule metabolic process"/>
    <property type="evidence" value="ECO:0007669"/>
    <property type="project" value="UniProtKB-ARBA"/>
</dbReference>
<evidence type="ECO:0000256" key="3">
    <source>
        <dbReference type="ARBA" id="ARBA00022741"/>
    </source>
</evidence>
<dbReference type="CDD" id="cd01164">
    <property type="entry name" value="FruK_PfkB_like"/>
    <property type="match status" value="1"/>
</dbReference>
<name>A0A2S5KRH4_9PROT</name>
<dbReference type="AlphaFoldDB" id="A0A2S5KRH4"/>
<dbReference type="GO" id="GO:0005524">
    <property type="term" value="F:ATP binding"/>
    <property type="evidence" value="ECO:0007669"/>
    <property type="project" value="UniProtKB-UniRule"/>
</dbReference>
<comment type="caution">
    <text evidence="10">The sequence shown here is derived from an EMBL/GenBank/DDBJ whole genome shotgun (WGS) entry which is preliminary data.</text>
</comment>
<evidence type="ECO:0000259" key="9">
    <source>
        <dbReference type="Pfam" id="PF00294"/>
    </source>
</evidence>
<comment type="catalytic activity">
    <reaction evidence="6 8">
        <text>beta-D-fructose 1-phosphate + ATP = beta-D-fructose 1,6-bisphosphate + ADP + H(+)</text>
        <dbReference type="Rhea" id="RHEA:14213"/>
        <dbReference type="ChEBI" id="CHEBI:15378"/>
        <dbReference type="ChEBI" id="CHEBI:30616"/>
        <dbReference type="ChEBI" id="CHEBI:32966"/>
        <dbReference type="ChEBI" id="CHEBI:138881"/>
        <dbReference type="ChEBI" id="CHEBI:456216"/>
        <dbReference type="EC" id="2.7.1.56"/>
    </reaction>
</comment>
<organism evidence="10 11">
    <name type="scientific">Proteobacteria bacterium 228</name>
    <dbReference type="NCBI Taxonomy" id="2083153"/>
    <lineage>
        <taxon>Bacteria</taxon>
        <taxon>Pseudomonadati</taxon>
        <taxon>Pseudomonadota</taxon>
    </lineage>
</organism>
<dbReference type="GO" id="GO:0008662">
    <property type="term" value="F:1-phosphofructokinase activity"/>
    <property type="evidence" value="ECO:0007669"/>
    <property type="project" value="UniProtKB-UniRule"/>
</dbReference>
<dbReference type="Proteomes" id="UP000238196">
    <property type="component" value="Unassembled WGS sequence"/>
</dbReference>
<reference evidence="10 11" key="1">
    <citation type="submission" date="2018-02" db="EMBL/GenBank/DDBJ databases">
        <title>novel marine gammaproteobacteria from coastal saline agro ecosystem.</title>
        <authorList>
            <person name="Krishnan R."/>
            <person name="Ramesh Kumar N."/>
        </authorList>
    </citation>
    <scope>NUCLEOTIDE SEQUENCE [LARGE SCALE GENOMIC DNA]</scope>
    <source>
        <strain evidence="10 11">228</strain>
    </source>
</reference>
<comment type="similarity">
    <text evidence="1 7 8">Belongs to the carbohydrate kinase PfkB family.</text>
</comment>
<dbReference type="NCBIfam" id="TIGR03168">
    <property type="entry name" value="1-PFK"/>
    <property type="match status" value="1"/>
</dbReference>
<dbReference type="PANTHER" id="PTHR46566:SF5">
    <property type="entry name" value="1-PHOSPHOFRUCTOKINASE"/>
    <property type="match status" value="1"/>
</dbReference>
<dbReference type="OrthoDB" id="9801219at2"/>
<dbReference type="PROSITE" id="PS00584">
    <property type="entry name" value="PFKB_KINASES_2"/>
    <property type="match status" value="1"/>
</dbReference>
<gene>
    <name evidence="10" type="primary">pfkB</name>
    <name evidence="10" type="ORF">C4K68_11995</name>
</gene>
<dbReference type="InterPro" id="IPR011611">
    <property type="entry name" value="PfkB_dom"/>
</dbReference>
<evidence type="ECO:0000256" key="7">
    <source>
        <dbReference type="PIRNR" id="PIRNR000535"/>
    </source>
</evidence>
<evidence type="ECO:0000256" key="5">
    <source>
        <dbReference type="ARBA" id="ARBA00022840"/>
    </source>
</evidence>
<dbReference type="InterPro" id="IPR002173">
    <property type="entry name" value="Carboh/pur_kinase_PfkB_CS"/>
</dbReference>
<proteinExistence type="inferred from homology"/>
<dbReference type="InterPro" id="IPR022463">
    <property type="entry name" value="1-PFruKinase"/>
</dbReference>
<evidence type="ECO:0000256" key="8">
    <source>
        <dbReference type="RuleBase" id="RU369061"/>
    </source>
</evidence>
<dbReference type="GO" id="GO:0016052">
    <property type="term" value="P:carbohydrate catabolic process"/>
    <property type="evidence" value="ECO:0007669"/>
    <property type="project" value="UniProtKB-ARBA"/>
</dbReference>
<dbReference type="EMBL" id="PRLP01000035">
    <property type="protein sequence ID" value="PPC77129.1"/>
    <property type="molecule type" value="Genomic_DNA"/>
</dbReference>
<evidence type="ECO:0000256" key="6">
    <source>
        <dbReference type="ARBA" id="ARBA00047745"/>
    </source>
</evidence>
<dbReference type="FunFam" id="3.40.1190.20:FF:000001">
    <property type="entry name" value="Phosphofructokinase"/>
    <property type="match status" value="1"/>
</dbReference>
<dbReference type="PANTHER" id="PTHR46566">
    <property type="entry name" value="1-PHOSPHOFRUCTOKINASE-RELATED"/>
    <property type="match status" value="1"/>
</dbReference>
<evidence type="ECO:0000313" key="10">
    <source>
        <dbReference type="EMBL" id="PPC77129.1"/>
    </source>
</evidence>
<evidence type="ECO:0000256" key="1">
    <source>
        <dbReference type="ARBA" id="ARBA00010688"/>
    </source>
</evidence>
<feature type="domain" description="Carbohydrate kinase PfkB" evidence="9">
    <location>
        <begin position="11"/>
        <end position="295"/>
    </location>
</feature>
<dbReference type="InterPro" id="IPR017583">
    <property type="entry name" value="Tagatose/fructose_Pkinase"/>
</dbReference>
<keyword evidence="5 8" id="KW-0067">ATP-binding</keyword>
<keyword evidence="2 7" id="KW-0808">Transferase</keyword>
<comment type="function">
    <text evidence="8">Catalyzes the ATP-dependent phosphorylation of fructose-l-phosphate to fructose-l,6-bisphosphate.</text>
</comment>
<evidence type="ECO:0000256" key="4">
    <source>
        <dbReference type="ARBA" id="ARBA00022777"/>
    </source>
</evidence>
<dbReference type="InterPro" id="IPR029056">
    <property type="entry name" value="Ribokinase-like"/>
</dbReference>
<dbReference type="GO" id="GO:0005829">
    <property type="term" value="C:cytosol"/>
    <property type="evidence" value="ECO:0007669"/>
    <property type="project" value="TreeGrafter"/>
</dbReference>
<dbReference type="PIRSF" id="PIRSF000535">
    <property type="entry name" value="1PFK/6PFK/LacC"/>
    <property type="match status" value="1"/>
</dbReference>
<keyword evidence="4 8" id="KW-0418">Kinase</keyword>
<evidence type="ECO:0000313" key="11">
    <source>
        <dbReference type="Proteomes" id="UP000238196"/>
    </source>
</evidence>
<dbReference type="NCBIfam" id="TIGR03828">
    <property type="entry name" value="pfkB"/>
    <property type="match status" value="1"/>
</dbReference>
<protein>
    <recommendedName>
        <fullName evidence="7">Phosphofructokinase</fullName>
    </recommendedName>
</protein>
<keyword evidence="3 8" id="KW-0547">Nucleotide-binding</keyword>